<organism evidence="2 3">
    <name type="scientific">Colletotrichum phormii</name>
    <dbReference type="NCBI Taxonomy" id="359342"/>
    <lineage>
        <taxon>Eukaryota</taxon>
        <taxon>Fungi</taxon>
        <taxon>Dikarya</taxon>
        <taxon>Ascomycota</taxon>
        <taxon>Pezizomycotina</taxon>
        <taxon>Sordariomycetes</taxon>
        <taxon>Hypocreomycetidae</taxon>
        <taxon>Glomerellales</taxon>
        <taxon>Glomerellaceae</taxon>
        <taxon>Colletotrichum</taxon>
        <taxon>Colletotrichum acutatum species complex</taxon>
    </lineage>
</organism>
<proteinExistence type="predicted"/>
<reference evidence="2" key="1">
    <citation type="submission" date="2021-06" db="EMBL/GenBank/DDBJ databases">
        <title>Comparative genomics, transcriptomics and evolutionary studies reveal genomic signatures of adaptation to plant cell wall in hemibiotrophic fungi.</title>
        <authorList>
            <consortium name="DOE Joint Genome Institute"/>
            <person name="Baroncelli R."/>
            <person name="Diaz J.F."/>
            <person name="Benocci T."/>
            <person name="Peng M."/>
            <person name="Battaglia E."/>
            <person name="Haridas S."/>
            <person name="Andreopoulos W."/>
            <person name="Labutti K."/>
            <person name="Pangilinan J."/>
            <person name="Floch G.L."/>
            <person name="Makela M.R."/>
            <person name="Henrissat B."/>
            <person name="Grigoriev I.V."/>
            <person name="Crouch J.A."/>
            <person name="De Vries R.P."/>
            <person name="Sukno S.A."/>
            <person name="Thon M.R."/>
        </authorList>
    </citation>
    <scope>NUCLEOTIDE SEQUENCE</scope>
    <source>
        <strain evidence="2">CBS 102054</strain>
    </source>
</reference>
<feature type="signal peptide" evidence="1">
    <location>
        <begin position="1"/>
        <end position="18"/>
    </location>
</feature>
<dbReference type="AlphaFoldDB" id="A0AAJ0EGX0"/>
<evidence type="ECO:0008006" key="4">
    <source>
        <dbReference type="Google" id="ProtNLM"/>
    </source>
</evidence>
<comment type="caution">
    <text evidence="2">The sequence shown here is derived from an EMBL/GenBank/DDBJ whole genome shotgun (WGS) entry which is preliminary data.</text>
</comment>
<dbReference type="GeneID" id="85467180"/>
<sequence length="112" mass="12423">MFLCVPLYPLLIPLISFSVGTRSPSILVLQPIQLLTHLCTQYPLIPTSEGIPVDFGTRKGKVRKESTRKSISNLRPPKNMASISKIALLLLARLEECRCEAGKVLQAHFLVP</sequence>
<name>A0AAJ0EGX0_9PEZI</name>
<accession>A0AAJ0EGX0</accession>
<feature type="chain" id="PRO_5042613037" description="Secreted protein" evidence="1">
    <location>
        <begin position="19"/>
        <end position="112"/>
    </location>
</feature>
<protein>
    <recommendedName>
        <fullName evidence="4">Secreted protein</fullName>
    </recommendedName>
</protein>
<dbReference type="Proteomes" id="UP001243989">
    <property type="component" value="Unassembled WGS sequence"/>
</dbReference>
<evidence type="ECO:0000313" key="2">
    <source>
        <dbReference type="EMBL" id="KAK1639802.1"/>
    </source>
</evidence>
<gene>
    <name evidence="2" type="ORF">BDP81DRAFT_183908</name>
</gene>
<keyword evidence="3" id="KW-1185">Reference proteome</keyword>
<evidence type="ECO:0000256" key="1">
    <source>
        <dbReference type="SAM" id="SignalP"/>
    </source>
</evidence>
<evidence type="ECO:0000313" key="3">
    <source>
        <dbReference type="Proteomes" id="UP001243989"/>
    </source>
</evidence>
<dbReference type="EMBL" id="JAHMHQ010000005">
    <property type="protein sequence ID" value="KAK1639802.1"/>
    <property type="molecule type" value="Genomic_DNA"/>
</dbReference>
<dbReference type="RefSeq" id="XP_060448409.1">
    <property type="nucleotide sequence ID" value="XM_060582318.1"/>
</dbReference>
<keyword evidence="1" id="KW-0732">Signal</keyword>